<protein>
    <recommendedName>
        <fullName evidence="1">DUF4350 domain-containing protein</fullName>
    </recommendedName>
</protein>
<dbReference type="EMBL" id="LAHD01000039">
    <property type="protein sequence ID" value="PHK03353.1"/>
    <property type="molecule type" value="Genomic_DNA"/>
</dbReference>
<dbReference type="Pfam" id="PF14258">
    <property type="entry name" value="DUF4350"/>
    <property type="match status" value="1"/>
</dbReference>
<evidence type="ECO:0000259" key="1">
    <source>
        <dbReference type="Pfam" id="PF14258"/>
    </source>
</evidence>
<reference evidence="2 3" key="1">
    <citation type="submission" date="2015-02" db="EMBL/GenBank/DDBJ databases">
        <title>Nostoc linckia genome annotation.</title>
        <authorList>
            <person name="Zhou Z."/>
        </authorList>
    </citation>
    <scope>NUCLEOTIDE SEQUENCE [LARGE SCALE GENOMIC DNA]</scope>
    <source>
        <strain evidence="3">z8</strain>
    </source>
</reference>
<organism evidence="2 3">
    <name type="scientific">Nostoc linckia z8</name>
    <dbReference type="NCBI Taxonomy" id="1628746"/>
    <lineage>
        <taxon>Bacteria</taxon>
        <taxon>Bacillati</taxon>
        <taxon>Cyanobacteriota</taxon>
        <taxon>Cyanophyceae</taxon>
        <taxon>Nostocales</taxon>
        <taxon>Nostocaceae</taxon>
        <taxon>Nostoc</taxon>
    </lineage>
</organism>
<dbReference type="AlphaFoldDB" id="A0A9Q5ZBY6"/>
<feature type="domain" description="DUF4350" evidence="1">
    <location>
        <begin position="62"/>
        <end position="217"/>
    </location>
</feature>
<dbReference type="InterPro" id="IPR025646">
    <property type="entry name" value="DUF4350"/>
</dbReference>
<sequence>MIKVLFDEFHEELSCSQSQGDNTPKEAWTILCDQVVKELFGNDAISFQKELLTRQVLNEYQLLILAAPKSRLSPEEVKAIVSFVKQGKSLLIASDQESLVINKGDSINAVLESFGLRFEELLNYPPEQVLNLLPHYLSSEVSQLKIKEPVYIKTLPNSSYPNVDIIATLPDTGKTLLAALEVPNDNQSGRVVILGNYLIFSNKYIDASNNRKLASNIFNWLAYKNLLDCCDATILSKVVYRQSAEFSIAIANPKSQRLENITCTLESDTNVLIQEPIKKIRFLPGKGKTQLRWTVIPQQLGQQTLRLTIDIPESDNSEINKTSSLFFAPVAQFQCVPDAEFDLVFLNFQGNAQEIVETGVTFEVQAIARWKNHAKAVPIKMQLECPLTHIKVEQISPKRWYLTVLDPGDWLITLYINDINQKITRMVHAYPSAKNQIEKIQRDVVTPLAAEIHYQVSQIRQEFDSEEIRQIPFELLTPEEQVNRLYNYSTKEQLLEVLQAARSENKRFSPLVEKLLQFIAPTYSPIHGCCIPYDPKLAAHLLKEHPFFEQQLAYNFQSIEGDERYGQTWLEGNIAALLLHEKYGHGFFYKHTKVGQQLAILYRHGLLREVDREGLKSPYLQLFLEDEYRSAIETLHHSSIILNEGFATWLELTILRRLKGSVSQTVYRRKDFLFSYDESLTFIQKSSEYFQRFEPFYPSKYQEGYEYLEEIQSIFGKECGSKCVVQAVIKAADVDFGIIENSGRVEFLLSPGKIKEGLLKKDDDNNATSPTERLKSIWQLLRKHVNEIRAEQQRLQCHRHCLHPECPVNLVIKKYLE</sequence>
<proteinExistence type="predicted"/>
<gene>
    <name evidence="2" type="ORF">VF08_15375</name>
</gene>
<comment type="caution">
    <text evidence="2">The sequence shown here is derived from an EMBL/GenBank/DDBJ whole genome shotgun (WGS) entry which is preliminary data.</text>
</comment>
<dbReference type="InterPro" id="IPR039975">
    <property type="entry name" value="IFT52"/>
</dbReference>
<name>A0A9Q5ZBY6_NOSLI</name>
<dbReference type="PANTHER" id="PTHR12969:SF7">
    <property type="entry name" value="INTRAFLAGELLAR TRANSPORT PROTEIN 52 HOMOLOG"/>
    <property type="match status" value="1"/>
</dbReference>
<dbReference type="PANTHER" id="PTHR12969">
    <property type="entry name" value="NGD5/OSM-6/IFT52"/>
    <property type="match status" value="1"/>
</dbReference>
<dbReference type="SUPFAM" id="SSF52317">
    <property type="entry name" value="Class I glutamine amidotransferase-like"/>
    <property type="match status" value="1"/>
</dbReference>
<dbReference type="InterPro" id="IPR029062">
    <property type="entry name" value="Class_I_gatase-like"/>
</dbReference>
<evidence type="ECO:0000313" key="2">
    <source>
        <dbReference type="EMBL" id="PHK03353.1"/>
    </source>
</evidence>
<evidence type="ECO:0000313" key="3">
    <source>
        <dbReference type="Proteomes" id="UP000222310"/>
    </source>
</evidence>
<dbReference type="GeneID" id="57095618"/>
<dbReference type="Proteomes" id="UP000222310">
    <property type="component" value="Unassembled WGS sequence"/>
</dbReference>
<dbReference type="RefSeq" id="WP_099071755.1">
    <property type="nucleotide sequence ID" value="NZ_LAHD01000039.1"/>
</dbReference>
<accession>A0A9Q5ZBY6</accession>